<dbReference type="RefSeq" id="WP_014679183.1">
    <property type="nucleotide sequence ID" value="NC_017770.1"/>
</dbReference>
<dbReference type="OrthoDB" id="934761at2"/>
<proteinExistence type="predicted"/>
<evidence type="ECO:0000256" key="1">
    <source>
        <dbReference type="SAM" id="MobiDB-lite"/>
    </source>
</evidence>
<reference evidence="2" key="1">
    <citation type="submission" date="2012-02" db="EMBL/GenBank/DDBJ databases">
        <title>The complete genome of Solitalea canadensis DSM 3403.</title>
        <authorList>
            <consortium name="US DOE Joint Genome Institute (JGI-PGF)"/>
            <person name="Lucas S."/>
            <person name="Copeland A."/>
            <person name="Lapidus A."/>
            <person name="Glavina del Rio T."/>
            <person name="Dalin E."/>
            <person name="Tice H."/>
            <person name="Bruce D."/>
            <person name="Goodwin L."/>
            <person name="Pitluck S."/>
            <person name="Peters L."/>
            <person name="Ovchinnikova G."/>
            <person name="Lu M."/>
            <person name="Kyrpides N."/>
            <person name="Mavromatis K."/>
            <person name="Ivanova N."/>
            <person name="Brettin T."/>
            <person name="Detter J.C."/>
            <person name="Han C."/>
            <person name="Larimer F."/>
            <person name="Land M."/>
            <person name="Hauser L."/>
            <person name="Markowitz V."/>
            <person name="Cheng J.-F."/>
            <person name="Hugenholtz P."/>
            <person name="Woyke T."/>
            <person name="Wu D."/>
            <person name="Spring S."/>
            <person name="Schroeder M."/>
            <person name="Kopitz M."/>
            <person name="Brambilla E."/>
            <person name="Klenk H.-P."/>
            <person name="Eisen J.A."/>
        </authorList>
    </citation>
    <scope>NUCLEOTIDE SEQUENCE</scope>
    <source>
        <strain evidence="2">DSM 3403</strain>
    </source>
</reference>
<dbReference type="STRING" id="929556.Solca_0840"/>
<dbReference type="eggNOG" id="ENOG5032VS0">
    <property type="taxonomic scope" value="Bacteria"/>
</dbReference>
<dbReference type="Proteomes" id="UP000007590">
    <property type="component" value="Chromosome"/>
</dbReference>
<dbReference type="HOGENOM" id="CLU_255433_0_0_10"/>
<feature type="compositionally biased region" description="Polar residues" evidence="1">
    <location>
        <begin position="549"/>
        <end position="559"/>
    </location>
</feature>
<dbReference type="CDD" id="cd19958">
    <property type="entry name" value="pyocin_knob"/>
    <property type="match status" value="2"/>
</dbReference>
<evidence type="ECO:0000313" key="3">
    <source>
        <dbReference type="Proteomes" id="UP000007590"/>
    </source>
</evidence>
<accession>H8KPQ7</accession>
<sequence>MAISVEREPGILSFAGNSTALFLKSTGVVTPGVTSINEVKHRGYGWRDGFSITLEWGDTIVRMTAKDAPDDSGLQFPVGGELGSDIPVYLNTILPYFQSNFLIDESFTVEVVGNSLRFTAKKTGNIYDFKNVGEHYQQVFNNVNSYETLVVRHGTPDNRKPNFKHFVELFIETSPDVFESKYEAMVDIHNDVSSVDFSDTLRSYLEPDLPEYAQGILLQRCKKSIVKYYYRYAEAWGTPNAIVRKTYSSEIKYALLGGLDHVANSRVSTNPDSLGEKLTQDPQLHLFLESATIDTAKVRANEPVILTYLYLHEMAHTIGIKLTVNYSDESVAEIVKPGILLNQFDKIYINCGYTQLNLESLDPEKTVIGYSVQVVDELNAGLSAIKHFLVDRSFKRYSRYFVFADSVGGFKTLTCVGEQSSEFDLLTESADQKLPFNYKLSQAQKIDFNIELKRVEQVATGFKKRTEIHALADFFVSNYKYRYINKECIPISVTSRNIKKYKDRDNLPAIKFEYSSAYVDRLYSEDSSEDLGYNETAQPDSDYYIPDQFGSSRSGGNNPDHNHDNLYYRKTESDDRFAAFEHQHWFNELVGVMSPDQDYKTGIAAGTYNQVTVTEEGRVIAGVNIPYITFAQGDTRYLQLTDPRIVKWEASIDQVFADGRYSQLGHTHTIDAILAAGNTTTRSLTIGDLVINGNIIHNGSVYESNAEQVNIEDNLLLINKNEVGPGVTARYGGIEVERGTAINYQFVFDEFDDAFKIGEIGNLQKVATREDTPLSGGFARWNAAAFRFDAVDIKQYAFANTPTGTITDWNTLPYEGLMHGTNTAINGPAAGFFTAFNIRSDNNNTFSNIIGVDNNSKDWYTRSQQTGVWGNWRKFWDSGNSNLATVDWKAKKLLVNGATDDSISHLIVSGGINALWYRSVNLPDANAPIAFVAGTSLSNSYSIINSSGSTNFPYTAGGGFAYDRVADYSSTSAIGSFKLWTSAAADTDFQFKKLTAPNTWSGWYKFYHNGNDGLLFKDRTNGSTFLADLNNGNGIGTYAWNLGSATNAPTANAGALINIPYNYNSLGQPVAANSWSHQLAFPQVGGSGDMYYRYYNGTAYSTWSKFWHSGNSNLSTVDWLARAVISDRAPGSGSFVMRNGSGVTMWNLYGINTQTGSNNVGYDFAVLRYNDTGTGILNALVIKRDTGYLGIGTNAPAYTLDVQGRISANSEMFVFKGGTVNGNANAEFIDVIWNTSGTTIGILAGSIGTNAAFRPLGIYGHNGTTTKTYASFGDGETTIYGNVLASAILLTQAAIPGTVIDFNIGGNQYKSISANTTFTLSNAADRKNVTIEIKNTATFAITIAITGVKFPSIANLTISANKAAIISLIQINSTVYGAIITDY</sequence>
<organism evidence="2 3">
    <name type="scientific">Solitalea canadensis (strain ATCC 29591 / DSM 3403 / JCM 21819 / LMG 8368 / NBRC 15130 / NCIMB 12057 / USAM 9D)</name>
    <name type="common">Flexibacter canadensis</name>
    <dbReference type="NCBI Taxonomy" id="929556"/>
    <lineage>
        <taxon>Bacteria</taxon>
        <taxon>Pseudomonadati</taxon>
        <taxon>Bacteroidota</taxon>
        <taxon>Sphingobacteriia</taxon>
        <taxon>Sphingobacteriales</taxon>
        <taxon>Sphingobacteriaceae</taxon>
        <taxon>Solitalea</taxon>
    </lineage>
</organism>
<protein>
    <submittedName>
        <fullName evidence="2">Uncharacterized protein</fullName>
    </submittedName>
</protein>
<feature type="region of interest" description="Disordered" evidence="1">
    <location>
        <begin position="529"/>
        <end position="565"/>
    </location>
</feature>
<evidence type="ECO:0000313" key="2">
    <source>
        <dbReference type="EMBL" id="AFD05955.1"/>
    </source>
</evidence>
<keyword evidence="3" id="KW-1185">Reference proteome</keyword>
<dbReference type="KEGG" id="scn:Solca_0840"/>
<gene>
    <name evidence="2" type="ordered locus">Solca_0840</name>
</gene>
<dbReference type="EMBL" id="CP003349">
    <property type="protein sequence ID" value="AFD05955.1"/>
    <property type="molecule type" value="Genomic_DNA"/>
</dbReference>
<name>H8KPQ7_SOLCM</name>